<gene>
    <name evidence="3" type="ORF">ACFSUC_11655</name>
</gene>
<sequence>MNSRKALGALLFISLGLFILLGQLGWIVGNLIGWLVPIAMILLGYYGVKHGKGFIGWILLIIGTVSLLGKMSGLIGWLIAIGLIWYGLRMLKPKRAA</sequence>
<evidence type="ECO:0000256" key="1">
    <source>
        <dbReference type="SAM" id="Phobius"/>
    </source>
</evidence>
<dbReference type="InterPro" id="IPR054331">
    <property type="entry name" value="LiaF_TM"/>
</dbReference>
<feature type="domain" description="LiaF transmembrane" evidence="2">
    <location>
        <begin position="8"/>
        <end position="95"/>
    </location>
</feature>
<feature type="transmembrane region" description="Helical" evidence="1">
    <location>
        <begin position="31"/>
        <end position="48"/>
    </location>
</feature>
<dbReference type="EMBL" id="JBHUMM010000032">
    <property type="protein sequence ID" value="MFD2672240.1"/>
    <property type="molecule type" value="Genomic_DNA"/>
</dbReference>
<feature type="transmembrane region" description="Helical" evidence="1">
    <location>
        <begin position="54"/>
        <end position="86"/>
    </location>
</feature>
<proteinExistence type="predicted"/>
<name>A0ABW5RC87_9BACL</name>
<keyword evidence="1" id="KW-1133">Transmembrane helix</keyword>
<evidence type="ECO:0000313" key="3">
    <source>
        <dbReference type="EMBL" id="MFD2672240.1"/>
    </source>
</evidence>
<dbReference type="RefSeq" id="WP_379929777.1">
    <property type="nucleotide sequence ID" value="NZ_JBHUMM010000032.1"/>
</dbReference>
<dbReference type="Proteomes" id="UP001597497">
    <property type="component" value="Unassembled WGS sequence"/>
</dbReference>
<comment type="caution">
    <text evidence="3">The sequence shown here is derived from an EMBL/GenBank/DDBJ whole genome shotgun (WGS) entry which is preliminary data.</text>
</comment>
<feature type="transmembrane region" description="Helical" evidence="1">
    <location>
        <begin position="6"/>
        <end position="24"/>
    </location>
</feature>
<keyword evidence="1" id="KW-0812">Transmembrane</keyword>
<keyword evidence="1" id="KW-0472">Membrane</keyword>
<keyword evidence="4" id="KW-1185">Reference proteome</keyword>
<organism evidence="3 4">
    <name type="scientific">Marinicrinis sediminis</name>
    <dbReference type="NCBI Taxonomy" id="1652465"/>
    <lineage>
        <taxon>Bacteria</taxon>
        <taxon>Bacillati</taxon>
        <taxon>Bacillota</taxon>
        <taxon>Bacilli</taxon>
        <taxon>Bacillales</taxon>
        <taxon>Paenibacillaceae</taxon>
    </lineage>
</organism>
<dbReference type="Pfam" id="PF22570">
    <property type="entry name" value="LiaF-TM"/>
    <property type="match status" value="1"/>
</dbReference>
<evidence type="ECO:0000313" key="4">
    <source>
        <dbReference type="Proteomes" id="UP001597497"/>
    </source>
</evidence>
<evidence type="ECO:0000259" key="2">
    <source>
        <dbReference type="Pfam" id="PF22570"/>
    </source>
</evidence>
<reference evidence="4" key="1">
    <citation type="journal article" date="2019" name="Int. J. Syst. Evol. Microbiol.">
        <title>The Global Catalogue of Microorganisms (GCM) 10K type strain sequencing project: providing services to taxonomists for standard genome sequencing and annotation.</title>
        <authorList>
            <consortium name="The Broad Institute Genomics Platform"/>
            <consortium name="The Broad Institute Genome Sequencing Center for Infectious Disease"/>
            <person name="Wu L."/>
            <person name="Ma J."/>
        </authorList>
    </citation>
    <scope>NUCLEOTIDE SEQUENCE [LARGE SCALE GENOMIC DNA]</scope>
    <source>
        <strain evidence="4">KCTC 33676</strain>
    </source>
</reference>
<accession>A0ABW5RC87</accession>
<protein>
    <recommendedName>
        <fullName evidence="2">LiaF transmembrane domain-containing protein</fullName>
    </recommendedName>
</protein>